<dbReference type="EMBL" id="CACRXK020012886">
    <property type="protein sequence ID" value="CAB4024181.1"/>
    <property type="molecule type" value="Genomic_DNA"/>
</dbReference>
<dbReference type="Proteomes" id="UP001152795">
    <property type="component" value="Unassembled WGS sequence"/>
</dbReference>
<keyword evidence="2" id="KW-1185">Reference proteome</keyword>
<organism evidence="1 2">
    <name type="scientific">Paramuricea clavata</name>
    <name type="common">Red gorgonian</name>
    <name type="synonym">Violescent sea-whip</name>
    <dbReference type="NCBI Taxonomy" id="317549"/>
    <lineage>
        <taxon>Eukaryota</taxon>
        <taxon>Metazoa</taxon>
        <taxon>Cnidaria</taxon>
        <taxon>Anthozoa</taxon>
        <taxon>Octocorallia</taxon>
        <taxon>Malacalcyonacea</taxon>
        <taxon>Plexauridae</taxon>
        <taxon>Paramuricea</taxon>
    </lineage>
</organism>
<name>A0A7D9L2M3_PARCT</name>
<evidence type="ECO:0000313" key="2">
    <source>
        <dbReference type="Proteomes" id="UP001152795"/>
    </source>
</evidence>
<evidence type="ECO:0000313" key="1">
    <source>
        <dbReference type="EMBL" id="CAB4024181.1"/>
    </source>
</evidence>
<reference evidence="1" key="1">
    <citation type="submission" date="2020-04" db="EMBL/GenBank/DDBJ databases">
        <authorList>
            <person name="Alioto T."/>
            <person name="Alioto T."/>
            <person name="Gomez Garrido J."/>
        </authorList>
    </citation>
    <scope>NUCLEOTIDE SEQUENCE</scope>
    <source>
        <strain evidence="1">A484AB</strain>
    </source>
</reference>
<dbReference type="OrthoDB" id="416454at2759"/>
<proteinExistence type="predicted"/>
<accession>A0A7D9L2M3</accession>
<protein>
    <submittedName>
        <fullName evidence="1">Uncharacterized protein</fullName>
    </submittedName>
</protein>
<sequence>MVNTRQYKYYNIPLFKSDLKDIFSTSVFNNENPNDLWYDWKTKFLMVADSHAPPINRSEYTPWVTDDIMKHMRHRDFLKKKAVQTGSPSIHQAHKQARNSLSRKIKSTKTKYCLKYFKDTSKNPKEMWKTINKVVNTKSKTTDIKELIINA</sequence>
<dbReference type="AlphaFoldDB" id="A0A7D9L2M3"/>
<gene>
    <name evidence="1" type="ORF">PACLA_8A084934</name>
</gene>
<comment type="caution">
    <text evidence="1">The sequence shown here is derived from an EMBL/GenBank/DDBJ whole genome shotgun (WGS) entry which is preliminary data.</text>
</comment>